<feature type="compositionally biased region" description="Basic and acidic residues" evidence="6">
    <location>
        <begin position="889"/>
        <end position="900"/>
    </location>
</feature>
<feature type="transmembrane region" description="Helical" evidence="7">
    <location>
        <begin position="272"/>
        <end position="290"/>
    </location>
</feature>
<evidence type="ECO:0000256" key="6">
    <source>
        <dbReference type="SAM" id="MobiDB-lite"/>
    </source>
</evidence>
<evidence type="ECO:0000256" key="1">
    <source>
        <dbReference type="ARBA" id="ARBA00004370"/>
    </source>
</evidence>
<dbReference type="OrthoDB" id="201595at2759"/>
<comment type="subcellular location">
    <subcellularLocation>
        <location evidence="1">Membrane</location>
    </subcellularLocation>
</comment>
<feature type="region of interest" description="Disordered" evidence="6">
    <location>
        <begin position="865"/>
        <end position="900"/>
    </location>
</feature>
<organism>
    <name type="scientific">Pediculus humanus subsp. corporis</name>
    <name type="common">Body louse</name>
    <dbReference type="NCBI Taxonomy" id="121224"/>
    <lineage>
        <taxon>Eukaryota</taxon>
        <taxon>Metazoa</taxon>
        <taxon>Ecdysozoa</taxon>
        <taxon>Arthropoda</taxon>
        <taxon>Hexapoda</taxon>
        <taxon>Insecta</taxon>
        <taxon>Pterygota</taxon>
        <taxon>Neoptera</taxon>
        <taxon>Paraneoptera</taxon>
        <taxon>Psocodea</taxon>
        <taxon>Troctomorpha</taxon>
        <taxon>Phthiraptera</taxon>
        <taxon>Anoplura</taxon>
        <taxon>Pediculidae</taxon>
        <taxon>Pediculus</taxon>
    </lineage>
</organism>
<dbReference type="InterPro" id="IPR000615">
    <property type="entry name" value="Bestrophin"/>
</dbReference>
<evidence type="ECO:0000256" key="4">
    <source>
        <dbReference type="ARBA" id="ARBA00023136"/>
    </source>
</evidence>
<feature type="compositionally biased region" description="Polar residues" evidence="6">
    <location>
        <begin position="427"/>
        <end position="443"/>
    </location>
</feature>
<dbReference type="STRING" id="121224.E0W0Q2"/>
<feature type="transmembrane region" description="Helical" evidence="7">
    <location>
        <begin position="129"/>
        <end position="145"/>
    </location>
</feature>
<dbReference type="EMBL" id="AAZO01006819">
    <property type="status" value="NOT_ANNOTATED_CDS"/>
    <property type="molecule type" value="Genomic_DNA"/>
</dbReference>
<feature type="compositionally biased region" description="Polar residues" evidence="6">
    <location>
        <begin position="871"/>
        <end position="888"/>
    </location>
</feature>
<dbReference type="EMBL" id="DS235862">
    <property type="protein sequence ID" value="EEB19208.1"/>
    <property type="molecule type" value="Genomic_DNA"/>
</dbReference>
<keyword evidence="2 7" id="KW-0812">Transmembrane</keyword>
<dbReference type="InterPro" id="IPR021134">
    <property type="entry name" value="Bestrophin-like"/>
</dbReference>
<evidence type="ECO:0000256" key="3">
    <source>
        <dbReference type="ARBA" id="ARBA00022989"/>
    </source>
</evidence>
<protein>
    <submittedName>
        <fullName evidence="8 9">Bestrophin-2, putative</fullName>
    </submittedName>
</protein>
<dbReference type="PANTHER" id="PTHR10736">
    <property type="entry name" value="BESTROPHIN"/>
    <property type="match status" value="1"/>
</dbReference>
<evidence type="ECO:0000313" key="10">
    <source>
        <dbReference type="Proteomes" id="UP000009046"/>
    </source>
</evidence>
<dbReference type="GO" id="GO:0005254">
    <property type="term" value="F:chloride channel activity"/>
    <property type="evidence" value="ECO:0007669"/>
    <property type="project" value="InterPro"/>
</dbReference>
<evidence type="ECO:0000256" key="7">
    <source>
        <dbReference type="SAM" id="Phobius"/>
    </source>
</evidence>
<reference evidence="8" key="2">
    <citation type="submission" date="2007-04" db="EMBL/GenBank/DDBJ databases">
        <title>The genome of the human body louse.</title>
        <authorList>
            <consortium name="The Human Body Louse Genome Consortium"/>
            <person name="Kirkness E."/>
            <person name="Walenz B."/>
            <person name="Hass B."/>
            <person name="Bruggner R."/>
            <person name="Strausberg R."/>
        </authorList>
    </citation>
    <scope>NUCLEOTIDE SEQUENCE</scope>
    <source>
        <strain evidence="8">USDA</strain>
    </source>
</reference>
<dbReference type="Proteomes" id="UP000009046">
    <property type="component" value="Unassembled WGS sequence"/>
</dbReference>
<dbReference type="InParanoid" id="E0W0Q2"/>
<dbReference type="GeneID" id="8234727"/>
<evidence type="ECO:0000256" key="2">
    <source>
        <dbReference type="ARBA" id="ARBA00022692"/>
    </source>
</evidence>
<feature type="transmembrane region" description="Helical" evidence="7">
    <location>
        <begin position="76"/>
        <end position="95"/>
    </location>
</feature>
<evidence type="ECO:0000313" key="9">
    <source>
        <dbReference type="EnsemblMetazoa" id="PHUM561840-PA"/>
    </source>
</evidence>
<evidence type="ECO:0000313" key="8">
    <source>
        <dbReference type="EMBL" id="EEB19208.1"/>
    </source>
</evidence>
<reference evidence="9" key="3">
    <citation type="submission" date="2021-02" db="UniProtKB">
        <authorList>
            <consortium name="EnsemblMetazoa"/>
        </authorList>
    </citation>
    <scope>IDENTIFICATION</scope>
    <source>
        <strain evidence="9">USDA</strain>
    </source>
</reference>
<dbReference type="AlphaFoldDB" id="E0W0Q2"/>
<keyword evidence="10" id="KW-1185">Reference proteome</keyword>
<feature type="region of interest" description="Disordered" evidence="6">
    <location>
        <begin position="400"/>
        <end position="443"/>
    </location>
</feature>
<feature type="compositionally biased region" description="Low complexity" evidence="6">
    <location>
        <begin position="480"/>
        <end position="490"/>
    </location>
</feature>
<sequence length="900" mass="101575">MTVTYTGEVATCTGFGCFWKLLFRWRGSIYKLLWPNLVVYSILYFSLSGTYRFLLNSEQRTLFEKMSLHCQVYGDLIPVSFVLGFYVSLVIKRWWDQYLCLPWPDNLALFVSSLVHGQDDRGRIMRRTIMRYVNLSLLLTLRMISPRVKKRFPTLEHVVEAGWMLPGEKKIFEDLEHKTPHTKYWMPLVWAGGIVTRARKENRVKDDFALKTLIDELNIFRGGCGGMLNYDWISIPLVYTQVVTLAVYVFFLSTLMGNQYLDPSKGYAKHQIDLFLPVFTFLQFFFYMGWLKVAESLVNPFGEDDDDFELNWLLDRNLQISYVIVDEMHQEHPEMLKDQYWDEVFPVELPYTAAAKQYHTGPPQHSAEEVEVPSHQAEFMPLDTVLEEKEGSKMNIEEIISSEHPSVQRGETHPMKIQRLSLRPSRENNSGSEPSTMSSKGKSSVLNLLSKIFHQKRSSKEEVIHLGSSASLRSRRGNKSTSRLSSTSHSMGQSRSSFVRESVPCNEFQLEIFAMSDLDISNKEVSLPNESDNKSTVPHHSPSYVLSNICKNDPFAKQPGDTILDADPSRFVDYHKKKEAKIAIGIIPQAFDKKEISPSHVLTGETHSAKVIVQNGSPVPHIFAPENSTAFVPSVKVASVVKEPNSKFNRFDVKVTSEKDINQQYYQSSDLCTNLKTIMPPADSSEMESVKILSEVKNFNFLNDPGTSINSESSVFDSGKPMTALLPSSLPVNAITPLQPATITANFVSYVDKDIKNNEIEKIIKGLPPSTKDSLSKVDNSDESNIKVNDSKLEPMIIYSCNFVDESSSSSEKEELGLITPDPTMPSAAIPVPAVSHAHVSPCSDDIDLGRRSLMHELEPIIEHKDEGTLSIESSTQIKNLTSPSSPEKSSDVEKNDNKI</sequence>
<dbReference type="KEGG" id="phu:Phum_PHUM561840"/>
<dbReference type="eggNOG" id="KOG3547">
    <property type="taxonomic scope" value="Eukaryota"/>
</dbReference>
<keyword evidence="3 7" id="KW-1133">Transmembrane helix</keyword>
<feature type="transmembrane region" description="Helical" evidence="7">
    <location>
        <begin position="32"/>
        <end position="55"/>
    </location>
</feature>
<dbReference type="CTD" id="8234727"/>
<proteinExistence type="inferred from homology"/>
<evidence type="ECO:0000256" key="5">
    <source>
        <dbReference type="ARBA" id="ARBA00034769"/>
    </source>
</evidence>
<keyword evidence="4 7" id="KW-0472">Membrane</keyword>
<feature type="region of interest" description="Disordered" evidence="6">
    <location>
        <begin position="464"/>
        <end position="498"/>
    </location>
</feature>
<feature type="transmembrane region" description="Helical" evidence="7">
    <location>
        <begin position="232"/>
        <end position="251"/>
    </location>
</feature>
<dbReference type="GO" id="GO:0016020">
    <property type="term" value="C:membrane"/>
    <property type="evidence" value="ECO:0007669"/>
    <property type="project" value="UniProtKB-SubCell"/>
</dbReference>
<dbReference type="VEuPathDB" id="VectorBase:PHUM561840"/>
<comment type="similarity">
    <text evidence="5">Belongs to the anion channel-forming bestrophin (TC 1.A.46) family. Calcium-sensitive chloride channel subfamily.</text>
</comment>
<dbReference type="EnsemblMetazoa" id="PHUM561840-RA">
    <property type="protein sequence ID" value="PHUM561840-PA"/>
    <property type="gene ID" value="PHUM561840"/>
</dbReference>
<dbReference type="Pfam" id="PF01062">
    <property type="entry name" value="Bestrophin"/>
    <property type="match status" value="1"/>
</dbReference>
<accession>E0W0Q2</accession>
<dbReference type="RefSeq" id="XP_002431946.1">
    <property type="nucleotide sequence ID" value="XM_002431901.1"/>
</dbReference>
<dbReference type="HOGENOM" id="CLU_321913_0_0_1"/>
<gene>
    <name evidence="9" type="primary">8234727</name>
    <name evidence="8" type="ORF">Phum_PHUM561840</name>
</gene>
<name>E0W0Q2_PEDHC</name>
<reference evidence="8" key="1">
    <citation type="submission" date="2007-04" db="EMBL/GenBank/DDBJ databases">
        <title>Annotation of Pediculus humanus corporis strain USDA.</title>
        <authorList>
            <person name="Kirkness E."/>
            <person name="Hannick L."/>
            <person name="Hass B."/>
            <person name="Bruggner R."/>
            <person name="Lawson D."/>
            <person name="Bidwell S."/>
            <person name="Joardar V."/>
            <person name="Caler E."/>
            <person name="Walenz B."/>
            <person name="Inman J."/>
            <person name="Schobel S."/>
            <person name="Galinsky K."/>
            <person name="Amedeo P."/>
            <person name="Strausberg R."/>
        </authorList>
    </citation>
    <scope>NUCLEOTIDE SEQUENCE</scope>
    <source>
        <strain evidence="8">USDA</strain>
    </source>
</reference>
<dbReference type="PANTHER" id="PTHR10736:SF65">
    <property type="entry name" value="BESTROPHIN 1, ISOFORM C-RELATED"/>
    <property type="match status" value="1"/>
</dbReference>